<organism evidence="1 2">
    <name type="scientific">Salinomyces thailandicus</name>
    <dbReference type="NCBI Taxonomy" id="706561"/>
    <lineage>
        <taxon>Eukaryota</taxon>
        <taxon>Fungi</taxon>
        <taxon>Dikarya</taxon>
        <taxon>Ascomycota</taxon>
        <taxon>Pezizomycotina</taxon>
        <taxon>Dothideomycetes</taxon>
        <taxon>Dothideomycetidae</taxon>
        <taxon>Mycosphaerellales</taxon>
        <taxon>Teratosphaeriaceae</taxon>
        <taxon>Salinomyces</taxon>
    </lineage>
</organism>
<sequence length="428" mass="48148">MTDNRTATDATSRGQSPAADVRWAQDFDFASNDTTLRANLPTTFDPKSGVTIQPARHLASKVWGRNRRSDNATEFLEAVLPPGNFQDPEDDSPHGTIIQSSTTLNPSATIQTRRNGFVYAAVEAYSRHHHLRIRPEDIWLAILTQFSAYINAHAEELRGSFVAHEGKKSLEVQYDSGTRFTVDYTDFTEKIGLMIQDNVVDPDLRQWILPAFTTTTQHDVAVANIVMMASMQSYFEYVCGIICGLPSVTLLGEKADYELILQRIEKLRDYGEEPTRFANLLTPILKRFIRSFDDPEDEETLDFWNHILSSYNMGSGSDQYSGWITAFTFWSKDGTVFRETPTSEEELPPLVLDEVQYPRIDSEDVAPGFCTVPVLIRDNGDEVQAEMLAGSVAIEVSSSGNEVEKGERGDLDTMQARSEWWIYEKGPS</sequence>
<dbReference type="PANTHER" id="PTHR31252">
    <property type="entry name" value="DUF4419 DOMAIN-CONTAINING PROTEIN"/>
    <property type="match status" value="1"/>
</dbReference>
<keyword evidence="2" id="KW-1185">Reference proteome</keyword>
<name>A0A4V5N6I9_9PEZI</name>
<comment type="caution">
    <text evidence="1">The sequence shown here is derived from an EMBL/GenBank/DDBJ whole genome shotgun (WGS) entry which is preliminary data.</text>
</comment>
<dbReference type="Pfam" id="PF14388">
    <property type="entry name" value="DUF4419"/>
    <property type="match status" value="1"/>
</dbReference>
<gene>
    <name evidence="1" type="ORF">B0A50_01044</name>
</gene>
<proteinExistence type="predicted"/>
<dbReference type="InterPro" id="IPR025533">
    <property type="entry name" value="DUF4419"/>
</dbReference>
<dbReference type="Proteomes" id="UP000308549">
    <property type="component" value="Unassembled WGS sequence"/>
</dbReference>
<dbReference type="AlphaFoldDB" id="A0A4V5N6I9"/>
<dbReference type="PANTHER" id="PTHR31252:SF11">
    <property type="entry name" value="DUF4419 DOMAIN-CONTAINING PROTEIN"/>
    <property type="match status" value="1"/>
</dbReference>
<dbReference type="EMBL" id="NAJL01000004">
    <property type="protein sequence ID" value="TKA32819.1"/>
    <property type="molecule type" value="Genomic_DNA"/>
</dbReference>
<evidence type="ECO:0000313" key="2">
    <source>
        <dbReference type="Proteomes" id="UP000308549"/>
    </source>
</evidence>
<protein>
    <submittedName>
        <fullName evidence="1">Uncharacterized protein</fullName>
    </submittedName>
</protein>
<evidence type="ECO:0000313" key="1">
    <source>
        <dbReference type="EMBL" id="TKA32819.1"/>
    </source>
</evidence>
<accession>A0A4V5N6I9</accession>
<reference evidence="1 2" key="1">
    <citation type="submission" date="2017-03" db="EMBL/GenBank/DDBJ databases">
        <title>Genomes of endolithic fungi from Antarctica.</title>
        <authorList>
            <person name="Coleine C."/>
            <person name="Masonjones S."/>
            <person name="Stajich J.E."/>
        </authorList>
    </citation>
    <scope>NUCLEOTIDE SEQUENCE [LARGE SCALE GENOMIC DNA]</scope>
    <source>
        <strain evidence="1 2">CCFEE 6315</strain>
    </source>
</reference>
<dbReference type="OrthoDB" id="9978173at2759"/>